<name>A0AA96IXZ7_9VIRU</name>
<gene>
    <name evidence="1" type="ORF">MarFTMF_150</name>
</gene>
<organism evidence="1">
    <name type="scientific">Marseillevirus sp</name>
    <dbReference type="NCBI Taxonomy" id="2809551"/>
    <lineage>
        <taxon>Viruses</taxon>
        <taxon>Varidnaviria</taxon>
        <taxon>Bamfordvirae</taxon>
        <taxon>Nucleocytoviricota</taxon>
        <taxon>Megaviricetes</taxon>
        <taxon>Pimascovirales</taxon>
        <taxon>Pimascovirales incertae sedis</taxon>
        <taxon>Marseilleviridae</taxon>
        <taxon>Marseillevirus</taxon>
    </lineage>
</organism>
<protein>
    <submittedName>
        <fullName evidence="1">Uncharacterized protein</fullName>
    </submittedName>
</protein>
<reference evidence="1" key="1">
    <citation type="submission" date="2023-07" db="EMBL/GenBank/DDBJ databases">
        <authorList>
            <person name="Xia Y."/>
        </authorList>
    </citation>
    <scope>NUCLEOTIDE SEQUENCE</scope>
    <source>
        <strain evidence="1">F</strain>
    </source>
</reference>
<accession>A0AA96IXZ7</accession>
<evidence type="ECO:0000313" key="1">
    <source>
        <dbReference type="EMBL" id="WNL49666.1"/>
    </source>
</evidence>
<sequence length="101" mass="11878">MSIRSKLLKVKSEGKWCIFKCYDLDREEEFRESGKMWYLGDALRESGVDVSRWDCGGFGNVIDLMVELQTEVIWERADGWNMFPVRIGEGKERLKKKLLKL</sequence>
<proteinExistence type="predicted"/>
<dbReference type="EMBL" id="OR343188">
    <property type="protein sequence ID" value="WNL49666.1"/>
    <property type="molecule type" value="Genomic_DNA"/>
</dbReference>